<reference evidence="1" key="1">
    <citation type="submission" date="2020-09" db="EMBL/GenBank/DDBJ databases">
        <title>Genome sequence of Vibrio parahaemolyticus isolates.</title>
        <authorList>
            <person name="Hammerl J.A."/>
            <person name="Strauch E."/>
        </authorList>
    </citation>
    <scope>NUCLEOTIDE SEQUENCE</scope>
    <source>
        <strain evidence="1">17-VB00146</strain>
    </source>
</reference>
<dbReference type="RefSeq" id="WP_228085900.1">
    <property type="nucleotide sequence ID" value="NZ_JACVHL010000027.1"/>
</dbReference>
<name>A0A9Q3YNQ9_VIBPH</name>
<evidence type="ECO:0000313" key="1">
    <source>
        <dbReference type="EMBL" id="MCC3807555.1"/>
    </source>
</evidence>
<organism evidence="1 2">
    <name type="scientific">Vibrio parahaemolyticus</name>
    <dbReference type="NCBI Taxonomy" id="670"/>
    <lineage>
        <taxon>Bacteria</taxon>
        <taxon>Pseudomonadati</taxon>
        <taxon>Pseudomonadota</taxon>
        <taxon>Gammaproteobacteria</taxon>
        <taxon>Vibrionales</taxon>
        <taxon>Vibrionaceae</taxon>
        <taxon>Vibrio</taxon>
    </lineage>
</organism>
<gene>
    <name evidence="1" type="ORF">IB292_21280</name>
</gene>
<protein>
    <submittedName>
        <fullName evidence="1">Uncharacterized protein</fullName>
    </submittedName>
</protein>
<proteinExistence type="predicted"/>
<dbReference type="AlphaFoldDB" id="A0A9Q3YNQ9"/>
<dbReference type="Proteomes" id="UP000726777">
    <property type="component" value="Unassembled WGS sequence"/>
</dbReference>
<comment type="caution">
    <text evidence="1">The sequence shown here is derived from an EMBL/GenBank/DDBJ whole genome shotgun (WGS) entry which is preliminary data.</text>
</comment>
<dbReference type="EMBL" id="JACVHL010000027">
    <property type="protein sequence ID" value="MCC3807555.1"/>
    <property type="molecule type" value="Genomic_DNA"/>
</dbReference>
<sequence>MLCHVGCPVGPELQSLERQYFPGTEFPSALECGAPSEEASLDDVFDEVEYRSVHLYADMVRTKWPDLTEAQIDNVCGQVEVVVTGFGETLDSAKGNVQCMINKMRKSSTVLATIRANYKKATAE</sequence>
<evidence type="ECO:0000313" key="2">
    <source>
        <dbReference type="Proteomes" id="UP000726777"/>
    </source>
</evidence>
<accession>A0A9Q3YNQ9</accession>